<reference evidence="7" key="1">
    <citation type="submission" date="2016-10" db="EMBL/GenBank/DDBJ databases">
        <authorList>
            <person name="Varghese N."/>
            <person name="Submissions S."/>
        </authorList>
    </citation>
    <scope>NUCLEOTIDE SEQUENCE [LARGE SCALE GENOMIC DNA]</scope>
    <source>
        <strain evidence="7">DSM 26894</strain>
    </source>
</reference>
<dbReference type="InterPro" id="IPR036388">
    <property type="entry name" value="WH-like_DNA-bd_sf"/>
</dbReference>
<protein>
    <submittedName>
        <fullName evidence="6">Lrp/AsnC family transcriptional regulator, leucine-responsive regulatory protein</fullName>
    </submittedName>
</protein>
<name>A0A1I6VXI4_9RHOB</name>
<dbReference type="PANTHER" id="PTHR30154:SF0">
    <property type="entry name" value="LEUCINE-RESPONSIVE REGULATORY PROTEIN"/>
    <property type="match status" value="1"/>
</dbReference>
<dbReference type="Gene3D" id="1.10.10.10">
    <property type="entry name" value="Winged helix-like DNA-binding domain superfamily/Winged helix DNA-binding domain"/>
    <property type="match status" value="1"/>
</dbReference>
<dbReference type="GO" id="GO:0006355">
    <property type="term" value="P:regulation of DNA-templated transcription"/>
    <property type="evidence" value="ECO:0007669"/>
    <property type="project" value="UniProtKB-ARBA"/>
</dbReference>
<dbReference type="InterPro" id="IPR000485">
    <property type="entry name" value="AsnC-type_HTH_dom"/>
</dbReference>
<accession>A0A1I6VXI4</accession>
<dbReference type="Pfam" id="PF13412">
    <property type="entry name" value="HTH_24"/>
    <property type="match status" value="1"/>
</dbReference>
<dbReference type="RefSeq" id="WP_092428977.1">
    <property type="nucleotide sequence ID" value="NZ_FNCL01000013.1"/>
</dbReference>
<keyword evidence="1" id="KW-0805">Transcription regulation</keyword>
<keyword evidence="7" id="KW-1185">Reference proteome</keyword>
<evidence type="ECO:0000256" key="2">
    <source>
        <dbReference type="ARBA" id="ARBA00023125"/>
    </source>
</evidence>
<evidence type="ECO:0000256" key="3">
    <source>
        <dbReference type="ARBA" id="ARBA00023159"/>
    </source>
</evidence>
<dbReference type="CDD" id="cd00090">
    <property type="entry name" value="HTH_ARSR"/>
    <property type="match status" value="1"/>
</dbReference>
<dbReference type="SMART" id="SM00344">
    <property type="entry name" value="HTH_ASNC"/>
    <property type="match status" value="1"/>
</dbReference>
<dbReference type="PANTHER" id="PTHR30154">
    <property type="entry name" value="LEUCINE-RESPONSIVE REGULATORY PROTEIN"/>
    <property type="match status" value="1"/>
</dbReference>
<dbReference type="GO" id="GO:0005829">
    <property type="term" value="C:cytosol"/>
    <property type="evidence" value="ECO:0007669"/>
    <property type="project" value="TreeGrafter"/>
</dbReference>
<dbReference type="InterPro" id="IPR011008">
    <property type="entry name" value="Dimeric_a/b-barrel"/>
</dbReference>
<dbReference type="PROSITE" id="PS50956">
    <property type="entry name" value="HTH_ASNC_2"/>
    <property type="match status" value="1"/>
</dbReference>
<keyword evidence="4" id="KW-0804">Transcription</keyword>
<gene>
    <name evidence="6" type="ORF">SAMN04488050_113136</name>
</gene>
<evidence type="ECO:0000313" key="6">
    <source>
        <dbReference type="EMBL" id="SFT18399.1"/>
    </source>
</evidence>
<dbReference type="GO" id="GO:0043200">
    <property type="term" value="P:response to amino acid"/>
    <property type="evidence" value="ECO:0007669"/>
    <property type="project" value="TreeGrafter"/>
</dbReference>
<dbReference type="InterPro" id="IPR019887">
    <property type="entry name" value="Tscrpt_reg_AsnC/Lrp_C"/>
</dbReference>
<feature type="domain" description="HTH asnC-type" evidence="5">
    <location>
        <begin position="4"/>
        <end position="65"/>
    </location>
</feature>
<dbReference type="OrthoDB" id="9802341at2"/>
<dbReference type="InterPro" id="IPR019888">
    <property type="entry name" value="Tscrpt_reg_AsnC-like"/>
</dbReference>
<dbReference type="Pfam" id="PF01037">
    <property type="entry name" value="AsnC_trans_reg"/>
    <property type="match status" value="1"/>
</dbReference>
<dbReference type="GO" id="GO:0043565">
    <property type="term" value="F:sequence-specific DNA binding"/>
    <property type="evidence" value="ECO:0007669"/>
    <property type="project" value="InterPro"/>
</dbReference>
<evidence type="ECO:0000256" key="1">
    <source>
        <dbReference type="ARBA" id="ARBA00023015"/>
    </source>
</evidence>
<dbReference type="InterPro" id="IPR011991">
    <property type="entry name" value="ArsR-like_HTH"/>
</dbReference>
<organism evidence="6 7">
    <name type="scientific">Alloyangia pacifica</name>
    <dbReference type="NCBI Taxonomy" id="311180"/>
    <lineage>
        <taxon>Bacteria</taxon>
        <taxon>Pseudomonadati</taxon>
        <taxon>Pseudomonadota</taxon>
        <taxon>Alphaproteobacteria</taxon>
        <taxon>Rhodobacterales</taxon>
        <taxon>Roseobacteraceae</taxon>
        <taxon>Alloyangia</taxon>
    </lineage>
</organism>
<dbReference type="EMBL" id="FOZW01000013">
    <property type="protein sequence ID" value="SFT18399.1"/>
    <property type="molecule type" value="Genomic_DNA"/>
</dbReference>
<evidence type="ECO:0000256" key="4">
    <source>
        <dbReference type="ARBA" id="ARBA00023163"/>
    </source>
</evidence>
<dbReference type="Proteomes" id="UP000199392">
    <property type="component" value="Unassembled WGS sequence"/>
</dbReference>
<dbReference type="AlphaFoldDB" id="A0A1I6VXI4"/>
<sequence>MAVFDKISRRILEILQRDGRITNSELATRVGIPATSMSDRLRRLQREGVILSYGARLDPQKLGLEMLVFIQIKLDKTTPQVFEKFKKAVQTTPEVIECHMVAGGLDYLVKTRFHAMEEYRRFLGDVIMSWPGVIETRTYVVMEELKNDGPLKIAG</sequence>
<evidence type="ECO:0000313" key="7">
    <source>
        <dbReference type="Proteomes" id="UP000199392"/>
    </source>
</evidence>
<dbReference type="PRINTS" id="PR00033">
    <property type="entry name" value="HTHASNC"/>
</dbReference>
<proteinExistence type="predicted"/>
<evidence type="ECO:0000259" key="5">
    <source>
        <dbReference type="PROSITE" id="PS50956"/>
    </source>
</evidence>
<keyword evidence="3" id="KW-0010">Activator</keyword>
<dbReference type="InterPro" id="IPR036390">
    <property type="entry name" value="WH_DNA-bd_sf"/>
</dbReference>
<keyword evidence="2" id="KW-0238">DNA-binding</keyword>
<dbReference type="SUPFAM" id="SSF54909">
    <property type="entry name" value="Dimeric alpha+beta barrel"/>
    <property type="match status" value="1"/>
</dbReference>
<dbReference type="Gene3D" id="3.30.70.920">
    <property type="match status" value="1"/>
</dbReference>
<dbReference type="SUPFAM" id="SSF46785">
    <property type="entry name" value="Winged helix' DNA-binding domain"/>
    <property type="match status" value="1"/>
</dbReference>